<name>A0A3S4EUF4_9PEZI</name>
<protein>
    <submittedName>
        <fullName evidence="1">5e579c69-7969-42de-a2a2-77611fb1fb10</fullName>
    </submittedName>
</protein>
<dbReference type="EMBL" id="OUUZ01000001">
    <property type="protein sequence ID" value="SPQ19268.1"/>
    <property type="molecule type" value="Genomic_DNA"/>
</dbReference>
<dbReference type="AlphaFoldDB" id="A0A3S4EUF4"/>
<organism evidence="1 2">
    <name type="scientific">Thermothielavioides terrestris</name>
    <dbReference type="NCBI Taxonomy" id="2587410"/>
    <lineage>
        <taxon>Eukaryota</taxon>
        <taxon>Fungi</taxon>
        <taxon>Dikarya</taxon>
        <taxon>Ascomycota</taxon>
        <taxon>Pezizomycotina</taxon>
        <taxon>Sordariomycetes</taxon>
        <taxon>Sordariomycetidae</taxon>
        <taxon>Sordariales</taxon>
        <taxon>Chaetomiaceae</taxon>
        <taxon>Thermothielavioides</taxon>
    </lineage>
</organism>
<reference evidence="1 2" key="1">
    <citation type="submission" date="2018-04" db="EMBL/GenBank/DDBJ databases">
        <authorList>
            <person name="Huttner S."/>
            <person name="Dainat J."/>
        </authorList>
    </citation>
    <scope>NUCLEOTIDE SEQUENCE [LARGE SCALE GENOMIC DNA]</scope>
</reference>
<evidence type="ECO:0000313" key="1">
    <source>
        <dbReference type="EMBL" id="SPQ19268.1"/>
    </source>
</evidence>
<gene>
    <name evidence="1" type="ORF">TT172_LOCUS1687</name>
</gene>
<sequence length="30" mass="3212">MERERSATDLAAFVFISSVPKSGEAVRGLS</sequence>
<dbReference type="Proteomes" id="UP000289323">
    <property type="component" value="Unassembled WGS sequence"/>
</dbReference>
<accession>A0A3S4EUF4</accession>
<proteinExistence type="predicted"/>
<evidence type="ECO:0000313" key="2">
    <source>
        <dbReference type="Proteomes" id="UP000289323"/>
    </source>
</evidence>